<feature type="region of interest" description="Disordered" evidence="2">
    <location>
        <begin position="1"/>
        <end position="41"/>
    </location>
</feature>
<dbReference type="CDD" id="cd00067">
    <property type="entry name" value="GAL4"/>
    <property type="match status" value="1"/>
</dbReference>
<evidence type="ECO:0000313" key="4">
    <source>
        <dbReference type="EMBL" id="KAF5594080.1"/>
    </source>
</evidence>
<keyword evidence="5" id="KW-1185">Reference proteome</keyword>
<accession>A0A8H5UR02</accession>
<feature type="region of interest" description="Disordered" evidence="2">
    <location>
        <begin position="102"/>
        <end position="130"/>
    </location>
</feature>
<gene>
    <name evidence="4" type="ORF">FPANT_4963</name>
</gene>
<dbReference type="GO" id="GO:0008270">
    <property type="term" value="F:zinc ion binding"/>
    <property type="evidence" value="ECO:0007669"/>
    <property type="project" value="InterPro"/>
</dbReference>
<feature type="compositionally biased region" description="Polar residues" evidence="2">
    <location>
        <begin position="102"/>
        <end position="116"/>
    </location>
</feature>
<sequence>MQPQAQTQDDTSPKNKRVRLGSQPNATDKDPSSAAQPTRRRVAVACKVCRSRKTKCDSRWPVCSYCEKSNSDCRYDTVDPVDRPLSHDLGMQILQAVQDLSQTVKGQQSTNLSDTPSHNRHAIQPTRHSEAESVVNLTATPRSIPPERHFERFSEGLDSILTWNVFPQEIEPIPVDNGSLMAMPDEFPPISFPELKRLQKCYLSTVHSVNPILDVAVLDQPVLLPLEPTIPAGPQNSPSSPQAIKQSIFYTAYKSEVEIRYEIPSLPGSMLEHIEDRLTFPSPPAANCLFDETIAWYYFLADIAARHLINRIIDAKVEVSTCPSEAQARSLLRSYEVFGSQLQDWYLSLPPEISFPPPDSTIAPESNIFKRILRSRYLFIKELLCRPFVRLCLNYDLELPSALEDEMVSVASQGLQYCAWRLKAVDLMNKLDHGLWIWIRNSTGCSMILIGAARSLQFQSPTVSRRLILPQDWREIVISFLHGLERYAHETRGGVASCYRLVTWGLDGFQPGSPETI</sequence>
<dbReference type="InterPro" id="IPR001138">
    <property type="entry name" value="Zn2Cys6_DnaBD"/>
</dbReference>
<dbReference type="AlphaFoldDB" id="A0A8H5UR02"/>
<dbReference type="PROSITE" id="PS50048">
    <property type="entry name" value="ZN2_CY6_FUNGAL_2"/>
    <property type="match status" value="1"/>
</dbReference>
<evidence type="ECO:0000256" key="2">
    <source>
        <dbReference type="SAM" id="MobiDB-lite"/>
    </source>
</evidence>
<feature type="domain" description="Zn(2)-C6 fungal-type" evidence="3">
    <location>
        <begin position="45"/>
        <end position="75"/>
    </location>
</feature>
<reference evidence="4 5" key="1">
    <citation type="submission" date="2020-05" db="EMBL/GenBank/DDBJ databases">
        <title>Identification and distribution of gene clusters putatively required for synthesis of sphingolipid metabolism inhibitors in phylogenetically diverse species of the filamentous fungus Fusarium.</title>
        <authorList>
            <person name="Kim H.-S."/>
            <person name="Busman M."/>
            <person name="Brown D.W."/>
            <person name="Divon H."/>
            <person name="Uhlig S."/>
            <person name="Proctor R.H."/>
        </authorList>
    </citation>
    <scope>NUCLEOTIDE SEQUENCE [LARGE SCALE GENOMIC DNA]</scope>
    <source>
        <strain evidence="4 5">NRRL 25211</strain>
    </source>
</reference>
<dbReference type="PANTHER" id="PTHR47785:SF5">
    <property type="entry name" value="ZN(II)2CYS6 TRANSCRIPTION FACTOR (EUROFUNG)"/>
    <property type="match status" value="1"/>
</dbReference>
<dbReference type="PANTHER" id="PTHR47785">
    <property type="entry name" value="ZN(II)2CYS6 TRANSCRIPTION FACTOR (EUROFUNG)-RELATED-RELATED"/>
    <property type="match status" value="1"/>
</dbReference>
<dbReference type="InterPro" id="IPR053181">
    <property type="entry name" value="EcdB-like_regulator"/>
</dbReference>
<dbReference type="SUPFAM" id="SSF57701">
    <property type="entry name" value="Zn2/Cys6 DNA-binding domain"/>
    <property type="match status" value="1"/>
</dbReference>
<evidence type="ECO:0000313" key="5">
    <source>
        <dbReference type="Proteomes" id="UP000544095"/>
    </source>
</evidence>
<dbReference type="PROSITE" id="PS00463">
    <property type="entry name" value="ZN2_CY6_FUNGAL_1"/>
    <property type="match status" value="1"/>
</dbReference>
<keyword evidence="1" id="KW-0539">Nucleus</keyword>
<organism evidence="4 5">
    <name type="scientific">Fusarium pseudoanthophilum</name>
    <dbReference type="NCBI Taxonomy" id="48495"/>
    <lineage>
        <taxon>Eukaryota</taxon>
        <taxon>Fungi</taxon>
        <taxon>Dikarya</taxon>
        <taxon>Ascomycota</taxon>
        <taxon>Pezizomycotina</taxon>
        <taxon>Sordariomycetes</taxon>
        <taxon>Hypocreomycetidae</taxon>
        <taxon>Hypocreales</taxon>
        <taxon>Nectriaceae</taxon>
        <taxon>Fusarium</taxon>
        <taxon>Fusarium fujikuroi species complex</taxon>
    </lineage>
</organism>
<proteinExistence type="predicted"/>
<dbReference type="GO" id="GO:0000981">
    <property type="term" value="F:DNA-binding transcription factor activity, RNA polymerase II-specific"/>
    <property type="evidence" value="ECO:0007669"/>
    <property type="project" value="InterPro"/>
</dbReference>
<dbReference type="Proteomes" id="UP000544095">
    <property type="component" value="Unassembled WGS sequence"/>
</dbReference>
<dbReference type="SMART" id="SM00066">
    <property type="entry name" value="GAL4"/>
    <property type="match status" value="1"/>
</dbReference>
<dbReference type="CDD" id="cd12148">
    <property type="entry name" value="fungal_TF_MHR"/>
    <property type="match status" value="1"/>
</dbReference>
<evidence type="ECO:0000256" key="1">
    <source>
        <dbReference type="ARBA" id="ARBA00023242"/>
    </source>
</evidence>
<feature type="compositionally biased region" description="Polar residues" evidence="2">
    <location>
        <begin position="1"/>
        <end position="10"/>
    </location>
</feature>
<comment type="caution">
    <text evidence="4">The sequence shown here is derived from an EMBL/GenBank/DDBJ whole genome shotgun (WGS) entry which is preliminary data.</text>
</comment>
<dbReference type="Pfam" id="PF00172">
    <property type="entry name" value="Zn_clus"/>
    <property type="match status" value="1"/>
</dbReference>
<name>A0A8H5UR02_9HYPO</name>
<dbReference type="Gene3D" id="4.10.240.10">
    <property type="entry name" value="Zn(2)-C6 fungal-type DNA-binding domain"/>
    <property type="match status" value="1"/>
</dbReference>
<dbReference type="EMBL" id="JAAOAR010000230">
    <property type="protein sequence ID" value="KAF5594080.1"/>
    <property type="molecule type" value="Genomic_DNA"/>
</dbReference>
<protein>
    <submittedName>
        <fullName evidence="4">Transcriptional regulatory STB4</fullName>
    </submittedName>
</protein>
<dbReference type="InterPro" id="IPR036864">
    <property type="entry name" value="Zn2-C6_fun-type_DNA-bd_sf"/>
</dbReference>
<evidence type="ECO:0000259" key="3">
    <source>
        <dbReference type="PROSITE" id="PS50048"/>
    </source>
</evidence>